<dbReference type="Gene3D" id="3.40.50.300">
    <property type="entry name" value="P-loop containing nucleotide triphosphate hydrolases"/>
    <property type="match status" value="1"/>
</dbReference>
<dbReference type="EMBL" id="JAPFRD010000011">
    <property type="protein sequence ID" value="MCW8109507.1"/>
    <property type="molecule type" value="Genomic_DNA"/>
</dbReference>
<dbReference type="SUPFAM" id="SSF52540">
    <property type="entry name" value="P-loop containing nucleoside triphosphate hydrolases"/>
    <property type="match status" value="1"/>
</dbReference>
<dbReference type="InterPro" id="IPR027417">
    <property type="entry name" value="P-loop_NTPase"/>
</dbReference>
<dbReference type="Pfam" id="PF09037">
    <property type="entry name" value="Sulphotransf"/>
    <property type="match status" value="1"/>
</dbReference>
<keyword evidence="3" id="KW-1185">Reference proteome</keyword>
<protein>
    <submittedName>
        <fullName evidence="2">Stf0 family sulfotransferase</fullName>
    </submittedName>
</protein>
<dbReference type="RefSeq" id="WP_265618291.1">
    <property type="nucleotide sequence ID" value="NZ_JAPFRD010000011.1"/>
</dbReference>
<comment type="caution">
    <text evidence="2">The sequence shown here is derived from an EMBL/GenBank/DDBJ whole genome shotgun (WGS) entry which is preliminary data.</text>
</comment>
<name>A0ABT3P9Q4_9ALTE</name>
<evidence type="ECO:0000313" key="2">
    <source>
        <dbReference type="EMBL" id="MCW8109507.1"/>
    </source>
</evidence>
<gene>
    <name evidence="2" type="ORF">OPS25_13435</name>
</gene>
<dbReference type="Proteomes" id="UP001142810">
    <property type="component" value="Unassembled WGS sequence"/>
</dbReference>
<sequence>MNYYEEQFQEKFHYPVETDITKTLIIASTVRSGSHMLGHALHETGAFGFPLEYVNEKNLTRWKQIFNTRTVGDTLAQLQKHRTSPNGVFGIKIHYSHLHQFGGFDKLSSYFVNPSFIWLTREDIIAQAVSLSIAKQTGAWISQQNVENEDVTYDAKQIDEGLRRIIFENASWQYVLNASGSHFMHVNFTDVISNTANVIRKIADFMQVEVDISNVPDKPVTKKQSKHINQQWIKKFQQQFDGTTPLISLKNESIFQKLSRKLT</sequence>
<feature type="domain" description="Sulphotransferase Stf0" evidence="1">
    <location>
        <begin position="25"/>
        <end position="238"/>
    </location>
</feature>
<evidence type="ECO:0000313" key="3">
    <source>
        <dbReference type="Proteomes" id="UP001142810"/>
    </source>
</evidence>
<dbReference type="InterPro" id="IPR024628">
    <property type="entry name" value="Sulfotransferase_Stf0_dom"/>
</dbReference>
<proteinExistence type="predicted"/>
<organism evidence="2 3">
    <name type="scientific">Alteromonas aquimaris</name>
    <dbReference type="NCBI Taxonomy" id="2998417"/>
    <lineage>
        <taxon>Bacteria</taxon>
        <taxon>Pseudomonadati</taxon>
        <taxon>Pseudomonadota</taxon>
        <taxon>Gammaproteobacteria</taxon>
        <taxon>Alteromonadales</taxon>
        <taxon>Alteromonadaceae</taxon>
        <taxon>Alteromonas/Salinimonas group</taxon>
        <taxon>Alteromonas</taxon>
    </lineage>
</organism>
<accession>A0ABT3P9Q4</accession>
<reference evidence="2" key="1">
    <citation type="submission" date="2022-11" db="EMBL/GenBank/DDBJ databases">
        <title>Alteromonas sp. nov., isolated from sea water of the Qingdao.</title>
        <authorList>
            <person name="Wang Q."/>
        </authorList>
    </citation>
    <scope>NUCLEOTIDE SEQUENCE</scope>
    <source>
        <strain evidence="2">ASW11-7</strain>
    </source>
</reference>
<evidence type="ECO:0000259" key="1">
    <source>
        <dbReference type="Pfam" id="PF09037"/>
    </source>
</evidence>